<sequence>MYIKRIGIRNFRRLQQPVSIDGLSDGLNVIAGDNEEGKSTILRALRAALFDRHTLGGAAAASFQPYGAQLRPEVELTFGLNDGEYRLSKAFCQTPAAELIGPKGHFSGPAAEDALKDLLDFDPPGRGPSDPRHHGVLGLLWVEQGTAFRPVSHNPRSLSTLQRTLEGEVGNVLGGQQGHQLLESVRQAYADFFTATGKPRGTYRQAQEAVAELEAELSAIERQLGDYEQRIEELQRLEESRQRDRREGLLETLQRQLNAAAAEAEHLRGIQRRVQQAELEHRVAAAQHDAAQTQWKQRETLALSLDDTQRRSRTLAQDAEDAQTRLAKQQAACDEKQTAYVEASQRLEEARQRLRQAEDGRRRTQLRQTVADLAARQQKAAEAAKTAADAKNAAAALRVSDDDVKALQRLEQQLFETAAQLQAGAPEVALALTCAVKRDDESVAGDSRFIVTEPTTLDLGELGSLRITPGGTDLARSSERYKQRQRELADTLAALGVADRSEAERLLARKHELLREAEKQQQLALAHAGQDIDQLNAALAEQRAELDRLDKHAPTDCPDLAEAQSAVEKAKQAEQEARAAREHAQTALERAKELAHDTAAAYRHNETTRQSLQTTLDDARREHGDEDLFRAMKHAEENRTTSEQAWEHAKTELTAADPERIELTLAQAQDALTRPNNDKNGSRRGFGSSKSSYKVSAKPAWASAGRSYTRSYNKLVSTPSTCNAKRNPYGFSAMCWKRALNKPRIRFWRRLSSVSNRI</sequence>
<evidence type="ECO:0000256" key="2">
    <source>
        <dbReference type="SAM" id="MobiDB-lite"/>
    </source>
</evidence>
<evidence type="ECO:0000313" key="5">
    <source>
        <dbReference type="Proteomes" id="UP000256763"/>
    </source>
</evidence>
<dbReference type="Proteomes" id="UP000256763">
    <property type="component" value="Unassembled WGS sequence"/>
</dbReference>
<evidence type="ECO:0000256" key="1">
    <source>
        <dbReference type="SAM" id="Coils"/>
    </source>
</evidence>
<protein>
    <recommendedName>
        <fullName evidence="3">Rad50/SbcC-type AAA domain-containing protein</fullName>
    </recommendedName>
</protein>
<dbReference type="AlphaFoldDB" id="A0A3E0X395"/>
<evidence type="ECO:0000313" key="4">
    <source>
        <dbReference type="EMBL" id="RFA38965.1"/>
    </source>
</evidence>
<name>A0A3E0X395_9GAMM</name>
<dbReference type="Pfam" id="PF13476">
    <property type="entry name" value="AAA_23"/>
    <property type="match status" value="1"/>
</dbReference>
<feature type="coiled-coil region" evidence="1">
    <location>
        <begin position="500"/>
        <end position="594"/>
    </location>
</feature>
<dbReference type="InterPro" id="IPR038729">
    <property type="entry name" value="Rad50/SbcC_AAA"/>
</dbReference>
<dbReference type="RefSeq" id="WP_116300982.1">
    <property type="nucleotide sequence ID" value="NZ_NFZV01000002.1"/>
</dbReference>
<comment type="caution">
    <text evidence="4">The sequence shown here is derived from an EMBL/GenBank/DDBJ whole genome shotgun (WGS) entry which is preliminary data.</text>
</comment>
<dbReference type="SUPFAM" id="SSF52540">
    <property type="entry name" value="P-loop containing nucleoside triphosphate hydrolases"/>
    <property type="match status" value="1"/>
</dbReference>
<dbReference type="OrthoDB" id="9789562at2"/>
<proteinExistence type="predicted"/>
<feature type="region of interest" description="Disordered" evidence="2">
    <location>
        <begin position="669"/>
        <end position="691"/>
    </location>
</feature>
<dbReference type="Gene3D" id="3.40.50.300">
    <property type="entry name" value="P-loop containing nucleotide triphosphate hydrolases"/>
    <property type="match status" value="1"/>
</dbReference>
<feature type="coiled-coil region" evidence="1">
    <location>
        <begin position="203"/>
        <end position="367"/>
    </location>
</feature>
<reference evidence="5" key="1">
    <citation type="submission" date="2017-05" db="EMBL/GenBank/DDBJ databases">
        <authorList>
            <person name="Sharma S."/>
            <person name="Sidhu C."/>
            <person name="Pinnaka A.K."/>
        </authorList>
    </citation>
    <scope>NUCLEOTIDE SEQUENCE [LARGE SCALE GENOMIC DNA]</scope>
    <source>
        <strain evidence="5">AK93</strain>
    </source>
</reference>
<accession>A0A3E0X395</accession>
<evidence type="ECO:0000259" key="3">
    <source>
        <dbReference type="Pfam" id="PF13476"/>
    </source>
</evidence>
<dbReference type="GO" id="GO:0016887">
    <property type="term" value="F:ATP hydrolysis activity"/>
    <property type="evidence" value="ECO:0007669"/>
    <property type="project" value="InterPro"/>
</dbReference>
<keyword evidence="5" id="KW-1185">Reference proteome</keyword>
<dbReference type="InterPro" id="IPR027417">
    <property type="entry name" value="P-loop_NTPase"/>
</dbReference>
<gene>
    <name evidence="4" type="ORF">CAL65_03450</name>
</gene>
<dbReference type="GO" id="GO:0006302">
    <property type="term" value="P:double-strand break repair"/>
    <property type="evidence" value="ECO:0007669"/>
    <property type="project" value="InterPro"/>
</dbReference>
<keyword evidence="1" id="KW-0175">Coiled coil</keyword>
<feature type="domain" description="Rad50/SbcC-type AAA" evidence="3">
    <location>
        <begin position="5"/>
        <end position="263"/>
    </location>
</feature>
<dbReference type="EMBL" id="NFZW01000002">
    <property type="protein sequence ID" value="RFA38965.1"/>
    <property type="molecule type" value="Genomic_DNA"/>
</dbReference>
<organism evidence="4 5">
    <name type="scientific">Alkalilimnicola ehrlichii</name>
    <dbReference type="NCBI Taxonomy" id="351052"/>
    <lineage>
        <taxon>Bacteria</taxon>
        <taxon>Pseudomonadati</taxon>
        <taxon>Pseudomonadota</taxon>
        <taxon>Gammaproteobacteria</taxon>
        <taxon>Chromatiales</taxon>
        <taxon>Ectothiorhodospiraceae</taxon>
        <taxon>Alkalilimnicola</taxon>
    </lineage>
</organism>